<dbReference type="EMBL" id="BDQI01000036">
    <property type="protein sequence ID" value="GAX57487.1"/>
    <property type="molecule type" value="Genomic_DNA"/>
</dbReference>
<organism evidence="1 2">
    <name type="scientific">Streptomyces olivochromogenes</name>
    <dbReference type="NCBI Taxonomy" id="1963"/>
    <lineage>
        <taxon>Bacteria</taxon>
        <taxon>Bacillati</taxon>
        <taxon>Actinomycetota</taxon>
        <taxon>Actinomycetes</taxon>
        <taxon>Kitasatosporales</taxon>
        <taxon>Streptomycetaceae</taxon>
        <taxon>Streptomyces</taxon>
    </lineage>
</organism>
<keyword evidence="2" id="KW-1185">Reference proteome</keyword>
<sequence>MAIVCANVEHIRRRLCDSPAGDDTVLQELLNTARGGGEVAGPVNVLHSVLQALGDLQGLSTYTIRRRTGDRDVHPAGTDRERPSEPVYLCPATRCARSWWPQGPVPVPHCAISGEALRRDQL</sequence>
<gene>
    <name evidence="1" type="ORF">SO3561_09057</name>
</gene>
<protein>
    <submittedName>
        <fullName evidence="1">Uncharacterized protein</fullName>
    </submittedName>
</protein>
<dbReference type="AlphaFoldDB" id="A0A250VTG3"/>
<comment type="caution">
    <text evidence="1">The sequence shown here is derived from an EMBL/GenBank/DDBJ whole genome shotgun (WGS) entry which is preliminary data.</text>
</comment>
<reference evidence="2" key="1">
    <citation type="submission" date="2017-05" db="EMBL/GenBank/DDBJ databases">
        <title>Streptomyces olivochromogenes NBRC 3561 whole genome shotgun sequence.</title>
        <authorList>
            <person name="Dohra H."/>
            <person name="Kodani S."/>
        </authorList>
    </citation>
    <scope>NUCLEOTIDE SEQUENCE [LARGE SCALE GENOMIC DNA]</scope>
    <source>
        <strain evidence="2">NBRC 3561</strain>
    </source>
</reference>
<proteinExistence type="predicted"/>
<evidence type="ECO:0000313" key="2">
    <source>
        <dbReference type="Proteomes" id="UP000217446"/>
    </source>
</evidence>
<name>A0A250VTG3_STROL</name>
<dbReference type="Proteomes" id="UP000217446">
    <property type="component" value="Unassembled WGS sequence"/>
</dbReference>
<accession>A0A250VTG3</accession>
<evidence type="ECO:0000313" key="1">
    <source>
        <dbReference type="EMBL" id="GAX57487.1"/>
    </source>
</evidence>